<proteinExistence type="predicted"/>
<comment type="caution">
    <text evidence="3">The sequence shown here is derived from an EMBL/GenBank/DDBJ whole genome shotgun (WGS) entry which is preliminary data.</text>
</comment>
<evidence type="ECO:0000256" key="1">
    <source>
        <dbReference type="SAM" id="MobiDB-lite"/>
    </source>
</evidence>
<keyword evidence="4" id="KW-1185">Reference proteome</keyword>
<name>A0A8J2FV55_9BACT</name>
<sequence length="191" mass="20815">MSPEWKTVNELRQVIETFSQPEYVHTILNPLPSYGLLVALVGLLCCAIFRTRAGQIACLILVILTSGSAGLVRYYGEEGYDRVKSMTTRKEEAWLEAHKKRGESPWFWSFYVTAAFALLALVFALVFPKISGPLTSLTLLSGLLSVGVAAWISHAGGLIRHPEFYQGPPPEAESATPLAPSTPEGQPSSPP</sequence>
<evidence type="ECO:0000313" key="4">
    <source>
        <dbReference type="Proteomes" id="UP000663859"/>
    </source>
</evidence>
<dbReference type="AlphaFoldDB" id="A0A8J2FV55"/>
<gene>
    <name evidence="3" type="ORF">MPNT_10409</name>
</gene>
<dbReference type="EMBL" id="CAJNOB010000001">
    <property type="protein sequence ID" value="CAF0689871.1"/>
    <property type="molecule type" value="Genomic_DNA"/>
</dbReference>
<feature type="region of interest" description="Disordered" evidence="1">
    <location>
        <begin position="166"/>
        <end position="191"/>
    </location>
</feature>
<organism evidence="3 4">
    <name type="scientific">Candidatus Methylacidithermus pantelleriae</name>
    <dbReference type="NCBI Taxonomy" id="2744239"/>
    <lineage>
        <taxon>Bacteria</taxon>
        <taxon>Pseudomonadati</taxon>
        <taxon>Verrucomicrobiota</taxon>
        <taxon>Methylacidiphilae</taxon>
        <taxon>Methylacidiphilales</taxon>
        <taxon>Methylacidiphilaceae</taxon>
        <taxon>Candidatus Methylacidithermus</taxon>
    </lineage>
</organism>
<dbReference type="Proteomes" id="UP000663859">
    <property type="component" value="Unassembled WGS sequence"/>
</dbReference>
<accession>A0A8J2FV55</accession>
<keyword evidence="2" id="KW-1133">Transmembrane helix</keyword>
<keyword evidence="2" id="KW-0812">Transmembrane</keyword>
<feature type="transmembrane region" description="Helical" evidence="2">
    <location>
        <begin position="134"/>
        <end position="152"/>
    </location>
</feature>
<feature type="transmembrane region" description="Helical" evidence="2">
    <location>
        <begin position="106"/>
        <end position="127"/>
    </location>
</feature>
<reference evidence="3" key="1">
    <citation type="submission" date="2021-02" db="EMBL/GenBank/DDBJ databases">
        <authorList>
            <person name="Cremers G."/>
            <person name="Picone N."/>
        </authorList>
    </citation>
    <scope>NUCLEOTIDE SEQUENCE</scope>
    <source>
        <strain evidence="3">PQ17</strain>
    </source>
</reference>
<feature type="transmembrane region" description="Helical" evidence="2">
    <location>
        <begin position="31"/>
        <end position="49"/>
    </location>
</feature>
<protein>
    <submittedName>
        <fullName evidence="3">Uncharacterized protein</fullName>
    </submittedName>
</protein>
<evidence type="ECO:0000313" key="3">
    <source>
        <dbReference type="EMBL" id="CAF0689871.1"/>
    </source>
</evidence>
<keyword evidence="2" id="KW-0472">Membrane</keyword>
<feature type="transmembrane region" description="Helical" evidence="2">
    <location>
        <begin position="56"/>
        <end position="76"/>
    </location>
</feature>
<evidence type="ECO:0000256" key="2">
    <source>
        <dbReference type="SAM" id="Phobius"/>
    </source>
</evidence>